<dbReference type="Pfam" id="PF07690">
    <property type="entry name" value="MFS_1"/>
    <property type="match status" value="1"/>
</dbReference>
<dbReference type="PANTHER" id="PTHR23502">
    <property type="entry name" value="MAJOR FACILITATOR SUPERFAMILY"/>
    <property type="match status" value="1"/>
</dbReference>
<dbReference type="GO" id="GO:0022857">
    <property type="term" value="F:transmembrane transporter activity"/>
    <property type="evidence" value="ECO:0007669"/>
    <property type="project" value="InterPro"/>
</dbReference>
<sequence length="824" mass="91338">MENTLSVTIRYARGDGKRLDEEKPYILTYPVDEKIPWSNFDIEFYSGIELRSLREASLNWEESGLKLASLEGCMAREDFYDNIKIEEAFLPSIYKCIRDTLGAKEIHIFDYMIRRRNPAFPYHPPTQDKVPQPALSAHIDYTEAEIKERLANYFGAENVERLKKRHFQAVNIWKPLRGPLRDYPLAYCDASSVNQKTDLMITDEVFPKMASEIYQVLYNPAHKWYWIPDQMEDEVVLFLNPSSALLLTQTLENDPSTPVSGLPVTAVLPILYIYHTFSLLEVSVMSLKVDVREDSFAVDVATGTGEDRNDGPHVQQTSNGVASAAVEAAGHPDCGTTFSEERKVDYIVPTDPNNPRNWSSRKRWGLVVMNSAITFCQAMSSTMFAPAVHQAMADLGSESGVVSQLMVSIYVLGLAAGPLVLSPLSEFYGRSPIMHITNFLFTLAAVVGALSHSVALLLVCRLTLGISTISLGGAYVADLIDPEDRGRAMNVWNIGPVLAPIAGPIIGGYITLTIGWRWTYGLGGIWLFACFAVLPETYMPRIVELKAARTHTTEAPVHPDVITIRSKRRRALLKSLGRPWTMLIHSPVTVSVSLFGAIAYSDMYLMFSTFTEVFQSTYEFNTGGAGLVYLGFGFGSLAAQVAIECFGRWQAKERKKTRSTVQPEHHLPLLVTAGAFIACGHVFYGWTLQCRLHWLLPITGTGLSGFGAILVFQAVQAYLVEAHTIYAASAIALSVAIRCVFGLTIPLAGPPLFQRLGYGWGNSLLALIALGMVPAALILLRYGTRLREETRSDLVEAQRRPTPLPASGHNLNKPLPIHEHDRAD</sequence>
<evidence type="ECO:0000256" key="1">
    <source>
        <dbReference type="ARBA" id="ARBA00004141"/>
    </source>
</evidence>
<comment type="subcellular location">
    <subcellularLocation>
        <location evidence="1">Membrane</location>
        <topology evidence="1">Multi-pass membrane protein</topology>
    </subcellularLocation>
</comment>
<evidence type="ECO:0000256" key="4">
    <source>
        <dbReference type="ARBA" id="ARBA00023136"/>
    </source>
</evidence>
<feature type="transmembrane region" description="Helical" evidence="7">
    <location>
        <begin position="627"/>
        <end position="646"/>
    </location>
</feature>
<dbReference type="CDD" id="cd17323">
    <property type="entry name" value="MFS_Tpo1_MDR_like"/>
    <property type="match status" value="1"/>
</dbReference>
<protein>
    <recommendedName>
        <fullName evidence="8">Major facilitator superfamily (MFS) profile domain-containing protein</fullName>
    </recommendedName>
</protein>
<feature type="transmembrane region" description="Helical" evidence="7">
    <location>
        <begin position="518"/>
        <end position="539"/>
    </location>
</feature>
<gene>
    <name evidence="9" type="ORF">CBER1_10892</name>
</gene>
<evidence type="ECO:0000256" key="7">
    <source>
        <dbReference type="SAM" id="Phobius"/>
    </source>
</evidence>
<feature type="transmembrane region" description="Helical" evidence="7">
    <location>
        <begin position="456"/>
        <end position="477"/>
    </location>
</feature>
<dbReference type="GO" id="GO:0016020">
    <property type="term" value="C:membrane"/>
    <property type="evidence" value="ECO:0007669"/>
    <property type="project" value="UniProtKB-SubCell"/>
</dbReference>
<dbReference type="InterPro" id="IPR036259">
    <property type="entry name" value="MFS_trans_sf"/>
</dbReference>
<dbReference type="PROSITE" id="PS50850">
    <property type="entry name" value="MFS"/>
    <property type="match status" value="1"/>
</dbReference>
<dbReference type="STRING" id="357750.A0A2S6BYW4"/>
<feature type="transmembrane region" description="Helical" evidence="7">
    <location>
        <begin position="580"/>
        <end position="607"/>
    </location>
</feature>
<dbReference type="NCBIfam" id="NF041278">
    <property type="entry name" value="CmcJ_NvfI_EfuI"/>
    <property type="match status" value="1"/>
</dbReference>
<dbReference type="Gene3D" id="1.20.1250.20">
    <property type="entry name" value="MFS general substrate transporter like domains"/>
    <property type="match status" value="1"/>
</dbReference>
<feature type="transmembrane region" description="Helical" evidence="7">
    <location>
        <begin position="724"/>
        <end position="748"/>
    </location>
</feature>
<comment type="similarity">
    <text evidence="5">Belongs to the asaB hydroxylase/desaturase family.</text>
</comment>
<comment type="caution">
    <text evidence="9">The sequence shown here is derived from an EMBL/GenBank/DDBJ whole genome shotgun (WGS) entry which is preliminary data.</text>
</comment>
<evidence type="ECO:0000313" key="9">
    <source>
        <dbReference type="EMBL" id="PPJ52663.1"/>
    </source>
</evidence>
<dbReference type="SUPFAM" id="SSF103473">
    <property type="entry name" value="MFS general substrate transporter"/>
    <property type="match status" value="1"/>
</dbReference>
<dbReference type="OrthoDB" id="5296287at2759"/>
<feature type="region of interest" description="Disordered" evidence="6">
    <location>
        <begin position="793"/>
        <end position="824"/>
    </location>
</feature>
<feature type="transmembrane region" description="Helical" evidence="7">
    <location>
        <begin position="401"/>
        <end position="421"/>
    </location>
</feature>
<feature type="transmembrane region" description="Helical" evidence="7">
    <location>
        <begin position="489"/>
        <end position="512"/>
    </location>
</feature>
<organism evidence="9 10">
    <name type="scientific">Cercospora berteroae</name>
    <dbReference type="NCBI Taxonomy" id="357750"/>
    <lineage>
        <taxon>Eukaryota</taxon>
        <taxon>Fungi</taxon>
        <taxon>Dikarya</taxon>
        <taxon>Ascomycota</taxon>
        <taxon>Pezizomycotina</taxon>
        <taxon>Dothideomycetes</taxon>
        <taxon>Dothideomycetidae</taxon>
        <taxon>Mycosphaerellales</taxon>
        <taxon>Mycosphaerellaceae</taxon>
        <taxon>Cercospora</taxon>
    </lineage>
</organism>
<keyword evidence="3 7" id="KW-1133">Transmembrane helix</keyword>
<evidence type="ECO:0000313" key="10">
    <source>
        <dbReference type="Proteomes" id="UP000237631"/>
    </source>
</evidence>
<dbReference type="PANTHER" id="PTHR23502:SF163">
    <property type="entry name" value="MAJOR FACILITATOR SUPERFAMILY (MFS) PROFILE DOMAIN-CONTAINING PROTEIN"/>
    <property type="match status" value="1"/>
</dbReference>
<dbReference type="InterPro" id="IPR011701">
    <property type="entry name" value="MFS"/>
</dbReference>
<proteinExistence type="inferred from homology"/>
<feature type="transmembrane region" description="Helical" evidence="7">
    <location>
        <begin position="433"/>
        <end position="450"/>
    </location>
</feature>
<reference evidence="10" key="1">
    <citation type="journal article" date="2017" name="bioRxiv">
        <title>Conservation of a gene cluster reveals novel cercosporin biosynthetic mechanisms and extends production to the genus Colletotrichum.</title>
        <authorList>
            <person name="de Jonge R."/>
            <person name="Ebert M.K."/>
            <person name="Huitt-Roehl C.R."/>
            <person name="Pal P."/>
            <person name="Suttle J.C."/>
            <person name="Spanner R.E."/>
            <person name="Neubauer J.D."/>
            <person name="Jurick W.M.II."/>
            <person name="Stott K.A."/>
            <person name="Secor G.A."/>
            <person name="Thomma B.P.H.J."/>
            <person name="Van de Peer Y."/>
            <person name="Townsend C.A."/>
            <person name="Bolton M.D."/>
        </authorList>
    </citation>
    <scope>NUCLEOTIDE SEQUENCE [LARGE SCALE GENOMIC DNA]</scope>
    <source>
        <strain evidence="10">CBS538.71</strain>
    </source>
</reference>
<evidence type="ECO:0000256" key="5">
    <source>
        <dbReference type="ARBA" id="ARBA00023604"/>
    </source>
</evidence>
<name>A0A2S6BYW4_9PEZI</name>
<dbReference type="Proteomes" id="UP000237631">
    <property type="component" value="Unassembled WGS sequence"/>
</dbReference>
<feature type="transmembrane region" description="Helical" evidence="7">
    <location>
        <begin position="760"/>
        <end position="782"/>
    </location>
</feature>
<feature type="domain" description="Major facilitator superfamily (MFS) profile" evidence="8">
    <location>
        <begin position="366"/>
        <end position="787"/>
    </location>
</feature>
<feature type="transmembrane region" description="Helical" evidence="7">
    <location>
        <begin position="667"/>
        <end position="686"/>
    </location>
</feature>
<dbReference type="InterPro" id="IPR044053">
    <property type="entry name" value="AsaB-like"/>
</dbReference>
<evidence type="ECO:0000256" key="2">
    <source>
        <dbReference type="ARBA" id="ARBA00022692"/>
    </source>
</evidence>
<dbReference type="InterPro" id="IPR020846">
    <property type="entry name" value="MFS_dom"/>
</dbReference>
<dbReference type="AlphaFoldDB" id="A0A2S6BYW4"/>
<feature type="transmembrane region" description="Helical" evidence="7">
    <location>
        <begin position="692"/>
        <end position="712"/>
    </location>
</feature>
<keyword evidence="10" id="KW-1185">Reference proteome</keyword>
<feature type="transmembrane region" description="Helical" evidence="7">
    <location>
        <begin position="364"/>
        <end position="389"/>
    </location>
</feature>
<dbReference type="EMBL" id="PNEN01001675">
    <property type="protein sequence ID" value="PPJ52663.1"/>
    <property type="molecule type" value="Genomic_DNA"/>
</dbReference>
<keyword evidence="2 7" id="KW-0812">Transmembrane</keyword>
<evidence type="ECO:0000256" key="6">
    <source>
        <dbReference type="SAM" id="MobiDB-lite"/>
    </source>
</evidence>
<evidence type="ECO:0000259" key="8">
    <source>
        <dbReference type="PROSITE" id="PS50850"/>
    </source>
</evidence>
<keyword evidence="4 7" id="KW-0472">Membrane</keyword>
<evidence type="ECO:0000256" key="3">
    <source>
        <dbReference type="ARBA" id="ARBA00022989"/>
    </source>
</evidence>
<accession>A0A2S6BYW4</accession>
<dbReference type="GO" id="GO:0016491">
    <property type="term" value="F:oxidoreductase activity"/>
    <property type="evidence" value="ECO:0007669"/>
    <property type="project" value="InterPro"/>
</dbReference>